<organism evidence="2 3">
    <name type="scientific">Moorena bouillonii PNG</name>
    <dbReference type="NCBI Taxonomy" id="568701"/>
    <lineage>
        <taxon>Bacteria</taxon>
        <taxon>Bacillati</taxon>
        <taxon>Cyanobacteriota</taxon>
        <taxon>Cyanophyceae</taxon>
        <taxon>Coleofasciculales</taxon>
        <taxon>Coleofasciculaceae</taxon>
        <taxon>Moorena</taxon>
    </lineage>
</organism>
<reference evidence="2 3" key="1">
    <citation type="submission" date="2016-10" db="EMBL/GenBank/DDBJ databases">
        <title>Comparative genomics uncovers the prolific and rare metabolic potential of the cyanobacterial genus Moorea.</title>
        <authorList>
            <person name="Leao T."/>
            <person name="Castelao G."/>
            <person name="Korobeynikov A."/>
            <person name="Monroe E.A."/>
            <person name="Podell S."/>
            <person name="Glukhov E."/>
            <person name="Allen E."/>
            <person name="Gerwick W.H."/>
            <person name="Gerwick L."/>
        </authorList>
    </citation>
    <scope>NUCLEOTIDE SEQUENCE [LARGE SCALE GENOMIC DNA]</scope>
    <source>
        <strain evidence="2 3">PNG5-198</strain>
    </source>
</reference>
<sequence>MSDMNNPEENSQAVPFFARYLEGQFLEDLSKEEMEAVKGGSQFPIRSVTRKYPSDREDWLPVTLKFPSDREEGGGGPIVTLKYPSDNDEI</sequence>
<dbReference type="InterPro" id="IPR022217">
    <property type="entry name" value="Prot_inh_I10_marinostatin"/>
</dbReference>
<evidence type="ECO:0000313" key="3">
    <source>
        <dbReference type="Proteomes" id="UP000186657"/>
    </source>
</evidence>
<protein>
    <recommendedName>
        <fullName evidence="4">Microviridin/marinostatin family tricyclic proteinase inhibitor</fullName>
    </recommendedName>
</protein>
<dbReference type="EMBL" id="MKZS01000001">
    <property type="protein sequence ID" value="OLT58510.1"/>
    <property type="molecule type" value="Genomic_DNA"/>
</dbReference>
<feature type="region of interest" description="Disordered" evidence="1">
    <location>
        <begin position="66"/>
        <end position="90"/>
    </location>
</feature>
<name>A0A1U7MXT7_9CYAN</name>
<proteinExistence type="predicted"/>
<evidence type="ECO:0000256" key="1">
    <source>
        <dbReference type="SAM" id="MobiDB-lite"/>
    </source>
</evidence>
<comment type="caution">
    <text evidence="2">The sequence shown here is derived from an EMBL/GenBank/DDBJ whole genome shotgun (WGS) entry which is preliminary data.</text>
</comment>
<dbReference type="Pfam" id="PF12559">
    <property type="entry name" value="Inhibitor_I10"/>
    <property type="match status" value="1"/>
</dbReference>
<accession>A0A1U7MXT7</accession>
<keyword evidence="3" id="KW-1185">Reference proteome</keyword>
<gene>
    <name evidence="2" type="ORF">BJP37_05060</name>
</gene>
<evidence type="ECO:0008006" key="4">
    <source>
        <dbReference type="Google" id="ProtNLM"/>
    </source>
</evidence>
<dbReference type="NCBIfam" id="NF033738">
    <property type="entry name" value="microvirid_RiPP"/>
    <property type="match status" value="1"/>
</dbReference>
<dbReference type="RefSeq" id="WP_075897049.1">
    <property type="nucleotide sequence ID" value="NZ_MKZS01000001.1"/>
</dbReference>
<dbReference type="Proteomes" id="UP000186657">
    <property type="component" value="Unassembled WGS sequence"/>
</dbReference>
<dbReference type="AlphaFoldDB" id="A0A1U7MXT7"/>
<evidence type="ECO:0000313" key="2">
    <source>
        <dbReference type="EMBL" id="OLT58510.1"/>
    </source>
</evidence>